<dbReference type="Proteomes" id="UP000503088">
    <property type="component" value="Chromosome"/>
</dbReference>
<reference evidence="2 3" key="1">
    <citation type="submission" date="2020-01" db="EMBL/GenBank/DDBJ databases">
        <authorList>
            <person name="Gulvik C.A."/>
            <person name="Batra D.G."/>
        </authorList>
    </citation>
    <scope>NUCLEOTIDE SEQUENCE [LARGE SCALE GENOMIC DNA]</scope>
    <source>
        <strain evidence="2 3">W9323</strain>
    </source>
</reference>
<evidence type="ECO:0000313" key="2">
    <source>
        <dbReference type="EMBL" id="QKG83525.1"/>
    </source>
</evidence>
<organism evidence="2 3">
    <name type="scientific">Kroppenstedtia pulmonis</name>
    <dbReference type="NCBI Taxonomy" id="1380685"/>
    <lineage>
        <taxon>Bacteria</taxon>
        <taxon>Bacillati</taxon>
        <taxon>Bacillota</taxon>
        <taxon>Bacilli</taxon>
        <taxon>Bacillales</taxon>
        <taxon>Thermoactinomycetaceae</taxon>
        <taxon>Kroppenstedtia</taxon>
    </lineage>
</organism>
<dbReference type="Gene3D" id="2.50.20.20">
    <property type="match status" value="1"/>
</dbReference>
<evidence type="ECO:0000256" key="1">
    <source>
        <dbReference type="SAM" id="SignalP"/>
    </source>
</evidence>
<accession>A0A7D3Y3F2</accession>
<feature type="chain" id="PRO_5038797204" description="Lipoprotein" evidence="1">
    <location>
        <begin position="27"/>
        <end position="292"/>
    </location>
</feature>
<dbReference type="EMBL" id="CP048104">
    <property type="protein sequence ID" value="QKG83525.1"/>
    <property type="molecule type" value="Genomic_DNA"/>
</dbReference>
<name>A0A7D3Y3F2_9BACL</name>
<feature type="signal peptide" evidence="1">
    <location>
        <begin position="1"/>
        <end position="26"/>
    </location>
</feature>
<keyword evidence="1" id="KW-0732">Signal</keyword>
<proteinExistence type="predicted"/>
<gene>
    <name evidence="2" type="ORF">GXN76_02920</name>
</gene>
<dbReference type="KEGG" id="kpul:GXN76_02920"/>
<keyword evidence="3" id="KW-1185">Reference proteome</keyword>
<evidence type="ECO:0000313" key="3">
    <source>
        <dbReference type="Proteomes" id="UP000503088"/>
    </source>
</evidence>
<dbReference type="InterPro" id="IPR046720">
    <property type="entry name" value="DUF6612"/>
</dbReference>
<dbReference type="Pfam" id="PF20316">
    <property type="entry name" value="DUF6612"/>
    <property type="match status" value="1"/>
</dbReference>
<sequence length="292" mass="33293">MKKLRLSLYVLLMAILVVGCSSVSESGTNEEKGKESEKKKDYTLDEVIDKANKQVSEVNGVTYDVKGKQDFTMEIGGKTQEMGMDIDMVMNYTNDPVAMHMKGNLVSNGEKIPMEAYLVDNEMYQNGEGGGWIKTKVDGIQGIQGTQAQQPTESLEQFKKVLDKLSGNKKDGPVKMTEEEDAYLLEMNLTEKDSKELFDEMTKQMKSSIAPQFEEENLPIQLDDIKFSRLNQKIWVDKESFDQKKVDQVMEMEIPIEDMKMKIKQNMIMELKGEYKDKITVPEDVKSKARSF</sequence>
<dbReference type="PROSITE" id="PS51257">
    <property type="entry name" value="PROKAR_LIPOPROTEIN"/>
    <property type="match status" value="1"/>
</dbReference>
<dbReference type="RefSeq" id="WP_173220345.1">
    <property type="nucleotide sequence ID" value="NZ_CP048104.1"/>
</dbReference>
<dbReference type="AlphaFoldDB" id="A0A7D3Y3F2"/>
<protein>
    <recommendedName>
        <fullName evidence="4">Lipoprotein</fullName>
    </recommendedName>
</protein>
<evidence type="ECO:0008006" key="4">
    <source>
        <dbReference type="Google" id="ProtNLM"/>
    </source>
</evidence>